<keyword evidence="3" id="KW-1185">Reference proteome</keyword>
<dbReference type="InterPro" id="IPR049713">
    <property type="entry name" value="Pr6Pr-like"/>
</dbReference>
<feature type="transmembrane region" description="Helical" evidence="1">
    <location>
        <begin position="74"/>
        <end position="95"/>
    </location>
</feature>
<feature type="transmembrane region" description="Helical" evidence="1">
    <location>
        <begin position="173"/>
        <end position="199"/>
    </location>
</feature>
<feature type="transmembrane region" description="Helical" evidence="1">
    <location>
        <begin position="42"/>
        <end position="62"/>
    </location>
</feature>
<comment type="caution">
    <text evidence="2">The sequence shown here is derived from an EMBL/GenBank/DDBJ whole genome shotgun (WGS) entry which is preliminary data.</text>
</comment>
<evidence type="ECO:0008006" key="4">
    <source>
        <dbReference type="Google" id="ProtNLM"/>
    </source>
</evidence>
<sequence>MRFIIVAVRSVALVTTIWALLSRTSCFYIYGTCVAVNVLSYFTIHSHIIAVIALAIAVVLGLRGRPAPQWLTVLRLLATTYVVVSGGVFALLIFNDALAPFLLQAPLSSRLLHFVLPVYAVLDFVLLSPRRVPLKAAWLSLAFPIAWAVYTLVRGRSANWYPYFFLNPDAAGGYGMISVYAAALSAVILVVTATLTLALEVRFRRRGAAPSPSA</sequence>
<dbReference type="RefSeq" id="WP_128495161.1">
    <property type="nucleotide sequence ID" value="NZ_RZNB01000003.1"/>
</dbReference>
<dbReference type="OrthoDB" id="9809977at2"/>
<evidence type="ECO:0000313" key="2">
    <source>
        <dbReference type="EMBL" id="RWZ51170.1"/>
    </source>
</evidence>
<feature type="transmembrane region" description="Helical" evidence="1">
    <location>
        <begin position="136"/>
        <end position="153"/>
    </location>
</feature>
<name>A0A3S4A4C8_9MICO</name>
<gene>
    <name evidence="2" type="ORF">ELQ90_10340</name>
</gene>
<dbReference type="EMBL" id="RZNB01000003">
    <property type="protein sequence ID" value="RWZ51170.1"/>
    <property type="molecule type" value="Genomic_DNA"/>
</dbReference>
<accession>A0A3S4A4C8</accession>
<reference evidence="2 3" key="1">
    <citation type="submission" date="2018-12" db="EMBL/GenBank/DDBJ databases">
        <authorList>
            <person name="Li F."/>
        </authorList>
    </citation>
    <scope>NUCLEOTIDE SEQUENCE [LARGE SCALE GENOMIC DNA]</scope>
    <source>
        <strain evidence="2 3">11W25H-1</strain>
    </source>
</reference>
<organism evidence="2 3">
    <name type="scientific">Labedella phragmitis</name>
    <dbReference type="NCBI Taxonomy" id="2498849"/>
    <lineage>
        <taxon>Bacteria</taxon>
        <taxon>Bacillati</taxon>
        <taxon>Actinomycetota</taxon>
        <taxon>Actinomycetes</taxon>
        <taxon>Micrococcales</taxon>
        <taxon>Microbacteriaceae</taxon>
        <taxon>Labedella</taxon>
    </lineage>
</organism>
<keyword evidence="1" id="KW-0472">Membrane</keyword>
<dbReference type="Proteomes" id="UP000288547">
    <property type="component" value="Unassembled WGS sequence"/>
</dbReference>
<dbReference type="NCBIfam" id="NF038065">
    <property type="entry name" value="Pr6Pr"/>
    <property type="match status" value="1"/>
</dbReference>
<proteinExistence type="predicted"/>
<protein>
    <recommendedName>
        <fullName evidence="4">Pr6Pr family membrane protein</fullName>
    </recommendedName>
</protein>
<evidence type="ECO:0000256" key="1">
    <source>
        <dbReference type="SAM" id="Phobius"/>
    </source>
</evidence>
<feature type="transmembrane region" description="Helical" evidence="1">
    <location>
        <begin position="107"/>
        <end position="127"/>
    </location>
</feature>
<evidence type="ECO:0000313" key="3">
    <source>
        <dbReference type="Proteomes" id="UP000288547"/>
    </source>
</evidence>
<keyword evidence="1" id="KW-0812">Transmembrane</keyword>
<keyword evidence="1" id="KW-1133">Transmembrane helix</keyword>
<dbReference type="AlphaFoldDB" id="A0A3S4A4C8"/>